<dbReference type="EMBL" id="JAPJDZ010000037">
    <property type="protein sequence ID" value="MDP5137070.1"/>
    <property type="molecule type" value="Genomic_DNA"/>
</dbReference>
<comment type="caution">
    <text evidence="3">The sequence shown here is derived from an EMBL/GenBank/DDBJ whole genome shotgun (WGS) entry which is preliminary data.</text>
</comment>
<keyword evidence="2" id="KW-0812">Transmembrane</keyword>
<feature type="coiled-coil region" evidence="1">
    <location>
        <begin position="1"/>
        <end position="28"/>
    </location>
</feature>
<sequence length="99" mass="11187">MSNLNLRIDQLQQQLPQQREQLMAQTALVNAALRARLTLPTVLVLATLSGAFIGLWLRKHDGSEADIAQHSTGHTPYTSVLWQSVFQHSIRELWRSLLS</sequence>
<evidence type="ECO:0008006" key="5">
    <source>
        <dbReference type="Google" id="ProtNLM"/>
    </source>
</evidence>
<keyword evidence="1" id="KW-0175">Coiled coil</keyword>
<keyword evidence="2" id="KW-1133">Transmembrane helix</keyword>
<protein>
    <recommendedName>
        <fullName evidence="5">DUF3618 domain-containing protein</fullName>
    </recommendedName>
</protein>
<dbReference type="RefSeq" id="WP_305976505.1">
    <property type="nucleotide sequence ID" value="NZ_JAPJDZ010000037.1"/>
</dbReference>
<evidence type="ECO:0000313" key="4">
    <source>
        <dbReference type="Proteomes" id="UP001231109"/>
    </source>
</evidence>
<reference evidence="3 4" key="1">
    <citation type="submission" date="2022-11" db="EMBL/GenBank/DDBJ databases">
        <title>Viruses from the air-sea interface of a natural surface slick.</title>
        <authorList>
            <person name="Rahlff J."/>
            <person name="Holmfeldt K."/>
        </authorList>
    </citation>
    <scope>NUCLEOTIDE SEQUENCE [LARGE SCALE GENOMIC DNA]</scope>
    <source>
        <strain evidence="3 4">SMS4</strain>
    </source>
</reference>
<name>A0ABT9I201_9GAMM</name>
<organism evidence="3 4">
    <name type="scientific">Rheinheimera baltica</name>
    <dbReference type="NCBI Taxonomy" id="67576"/>
    <lineage>
        <taxon>Bacteria</taxon>
        <taxon>Pseudomonadati</taxon>
        <taxon>Pseudomonadota</taxon>
        <taxon>Gammaproteobacteria</taxon>
        <taxon>Chromatiales</taxon>
        <taxon>Chromatiaceae</taxon>
        <taxon>Rheinheimera</taxon>
    </lineage>
</organism>
<accession>A0ABT9I201</accession>
<evidence type="ECO:0000256" key="2">
    <source>
        <dbReference type="SAM" id="Phobius"/>
    </source>
</evidence>
<evidence type="ECO:0000313" key="3">
    <source>
        <dbReference type="EMBL" id="MDP5137070.1"/>
    </source>
</evidence>
<feature type="transmembrane region" description="Helical" evidence="2">
    <location>
        <begin position="37"/>
        <end position="57"/>
    </location>
</feature>
<evidence type="ECO:0000256" key="1">
    <source>
        <dbReference type="SAM" id="Coils"/>
    </source>
</evidence>
<keyword evidence="4" id="KW-1185">Reference proteome</keyword>
<dbReference type="Proteomes" id="UP001231109">
    <property type="component" value="Unassembled WGS sequence"/>
</dbReference>
<proteinExistence type="predicted"/>
<keyword evidence="2" id="KW-0472">Membrane</keyword>
<gene>
    <name evidence="3" type="ORF">ORJ04_14035</name>
</gene>